<dbReference type="PROSITE" id="PS51257">
    <property type="entry name" value="PROKAR_LIPOPROTEIN"/>
    <property type="match status" value="1"/>
</dbReference>
<gene>
    <name evidence="1" type="ORF">LCGC14_0147930</name>
</gene>
<reference evidence="1" key="1">
    <citation type="journal article" date="2015" name="Nature">
        <title>Complex archaea that bridge the gap between prokaryotes and eukaryotes.</title>
        <authorList>
            <person name="Spang A."/>
            <person name="Saw J.H."/>
            <person name="Jorgensen S.L."/>
            <person name="Zaremba-Niedzwiedzka K."/>
            <person name="Martijn J."/>
            <person name="Lind A.E."/>
            <person name="van Eijk R."/>
            <person name="Schleper C."/>
            <person name="Guy L."/>
            <person name="Ettema T.J."/>
        </authorList>
    </citation>
    <scope>NUCLEOTIDE SEQUENCE</scope>
</reference>
<accession>A0A0F9V2S4</accession>
<dbReference type="SUPFAM" id="SSF48452">
    <property type="entry name" value="TPR-like"/>
    <property type="match status" value="1"/>
</dbReference>
<evidence type="ECO:0000313" key="1">
    <source>
        <dbReference type="EMBL" id="KKN98259.1"/>
    </source>
</evidence>
<sequence length="578" mass="65331">MMRINKNIMKLALVAVLLFTTACSDSLEDINISPNNLPDKEVDIKYVLTGILTKSAQISTNLTYETGELSAATQYLQRDFTSYEENNYQWGAKDFSNFYEPIKDSNYIFQRAELEKSGETKNYYQAVALIMKSYWFGFMTSSFGDMPYTNALQAEKGGDEFFKPVYDEQEVIFSGILQDLEQANALLKNAGVCAEAVDADVMYQGDALKWRKFANSLRLRFYMRLSEKTGTEIDPAANIAEMVNNSGEYPVLDSNESNASISFVGTDDVNSWVGGPLYFSFRSEFYRRKPSATIVNDLKALGDPRLTAWVRPVDIQIMQGTSNEVILEDGALKRYVDFDITAINNDEDEENNINTALYVGLDVALNAPNDFNLGGTVNEYKDAINALNENIYLGSASNPHTSYLSDIYAENHHPLVKAVLMSAAETQFILAEASSRGWISGDALDFYKNGIEISLNQYDIADGDALSVYDVENNTLVPFNQDVYMAHVTQLYNDSSNKLAVIMHQKWIANWLTAESWFDWRRTGFPDFNANIISGTNGQNTPQRFWYDDPYNEEHMLDAIQGLQPSTNDQWSKMWLLR</sequence>
<dbReference type="Gene3D" id="1.25.40.390">
    <property type="match status" value="2"/>
</dbReference>
<comment type="caution">
    <text evidence="1">The sequence shown here is derived from an EMBL/GenBank/DDBJ whole genome shotgun (WGS) entry which is preliminary data.</text>
</comment>
<dbReference type="EMBL" id="LAZR01000052">
    <property type="protein sequence ID" value="KKN98259.1"/>
    <property type="molecule type" value="Genomic_DNA"/>
</dbReference>
<dbReference type="InterPro" id="IPR041662">
    <property type="entry name" value="SusD-like_2"/>
</dbReference>
<organism evidence="1">
    <name type="scientific">marine sediment metagenome</name>
    <dbReference type="NCBI Taxonomy" id="412755"/>
    <lineage>
        <taxon>unclassified sequences</taxon>
        <taxon>metagenomes</taxon>
        <taxon>ecological metagenomes</taxon>
    </lineage>
</organism>
<name>A0A0F9V2S4_9ZZZZ</name>
<dbReference type="Pfam" id="PF12771">
    <property type="entry name" value="SusD-like_2"/>
    <property type="match status" value="1"/>
</dbReference>
<proteinExistence type="predicted"/>
<protein>
    <recommendedName>
        <fullName evidence="2">SusD/RagB family nutrient-binding outer membrane lipoprotein</fullName>
    </recommendedName>
</protein>
<evidence type="ECO:0008006" key="2">
    <source>
        <dbReference type="Google" id="ProtNLM"/>
    </source>
</evidence>
<dbReference type="AlphaFoldDB" id="A0A0F9V2S4"/>
<dbReference type="InterPro" id="IPR011990">
    <property type="entry name" value="TPR-like_helical_dom_sf"/>
</dbReference>